<evidence type="ECO:0000256" key="1">
    <source>
        <dbReference type="SAM" id="MobiDB-lite"/>
    </source>
</evidence>
<accession>A0A8S5QQV8</accession>
<feature type="compositionally biased region" description="Basic and acidic residues" evidence="1">
    <location>
        <begin position="8"/>
        <end position="19"/>
    </location>
</feature>
<reference evidence="2" key="1">
    <citation type="journal article" date="2021" name="Proc. Natl. Acad. Sci. U.S.A.">
        <title>A Catalog of Tens of Thousands of Viruses from Human Metagenomes Reveals Hidden Associations with Chronic Diseases.</title>
        <authorList>
            <person name="Tisza M.J."/>
            <person name="Buck C.B."/>
        </authorList>
    </citation>
    <scope>NUCLEOTIDE SEQUENCE</scope>
    <source>
        <strain evidence="2">Ct6oU4</strain>
    </source>
</reference>
<sequence length="66" mass="7389">MHHGHHGYRTEHRAGEGRHGIGKAPINGGFALSPFGKWPLLVEIFQPFLARLRVEPCVECSCDDRP</sequence>
<feature type="region of interest" description="Disordered" evidence="1">
    <location>
        <begin position="1"/>
        <end position="21"/>
    </location>
</feature>
<proteinExistence type="predicted"/>
<dbReference type="EMBL" id="BK015709">
    <property type="protein sequence ID" value="DAE21203.1"/>
    <property type="molecule type" value="Genomic_DNA"/>
</dbReference>
<protein>
    <submittedName>
        <fullName evidence="2">Uncharacterized protein</fullName>
    </submittedName>
</protein>
<name>A0A8S5QQV8_9CAUD</name>
<organism evidence="2">
    <name type="scientific">Siphoviridae sp. ct6oU4</name>
    <dbReference type="NCBI Taxonomy" id="2826299"/>
    <lineage>
        <taxon>Viruses</taxon>
        <taxon>Duplodnaviria</taxon>
        <taxon>Heunggongvirae</taxon>
        <taxon>Uroviricota</taxon>
        <taxon>Caudoviricetes</taxon>
    </lineage>
</organism>
<evidence type="ECO:0000313" key="2">
    <source>
        <dbReference type="EMBL" id="DAE21203.1"/>
    </source>
</evidence>